<evidence type="ECO:0000256" key="2">
    <source>
        <dbReference type="ARBA" id="ARBA00003015"/>
    </source>
</evidence>
<organism evidence="8 9">
    <name type="scientific">Wolbachia pipientis</name>
    <dbReference type="NCBI Taxonomy" id="955"/>
    <lineage>
        <taxon>Bacteria</taxon>
        <taxon>Pseudomonadati</taxon>
        <taxon>Pseudomonadota</taxon>
        <taxon>Alphaproteobacteria</taxon>
        <taxon>Rickettsiales</taxon>
        <taxon>Anaplasmataceae</taxon>
        <taxon>Wolbachieae</taxon>
        <taxon>Wolbachia</taxon>
    </lineage>
</organism>
<comment type="caution">
    <text evidence="7">Lacks conserved residue(s) required for the propagation of feature annotation.</text>
</comment>
<evidence type="ECO:0000256" key="5">
    <source>
        <dbReference type="ARBA" id="ARBA00022691"/>
    </source>
</evidence>
<keyword evidence="6 7" id="KW-0819">tRNA processing</keyword>
<dbReference type="UniPathway" id="UPA00989"/>
<dbReference type="PANTHER" id="PTHR23417:SF14">
    <property type="entry name" value="PENTACOTRIPEPTIDE-REPEAT REGION OF PRORP DOMAIN-CONTAINING PROTEIN"/>
    <property type="match status" value="1"/>
</dbReference>
<keyword evidence="4 7" id="KW-0808">Transferase</keyword>
<dbReference type="InterPro" id="IPR055361">
    <property type="entry name" value="tRNA_methyltr_TrmB_bact"/>
</dbReference>
<evidence type="ECO:0000256" key="1">
    <source>
        <dbReference type="ARBA" id="ARBA00000142"/>
    </source>
</evidence>
<feature type="binding site" evidence="7">
    <location>
        <position position="125"/>
    </location>
    <ligand>
        <name>S-adenosyl-L-methionine</name>
        <dbReference type="ChEBI" id="CHEBI:59789"/>
    </ligand>
</feature>
<dbReference type="HAMAP" id="MF_01057">
    <property type="entry name" value="tRNA_methyltr_TrmB"/>
    <property type="match status" value="1"/>
</dbReference>
<reference evidence="8 9" key="1">
    <citation type="submission" date="2019-03" db="EMBL/GenBank/DDBJ databases">
        <title>Wolbachia endosymbiont of Haematobia irritans wIrr.</title>
        <authorList>
            <person name="Parry R.H."/>
            <person name="Asgari S."/>
        </authorList>
    </citation>
    <scope>NUCLEOTIDE SEQUENCE [LARGE SCALE GENOMIC DNA]</scope>
    <source>
        <strain evidence="9">wIrr</strain>
    </source>
</reference>
<evidence type="ECO:0000313" key="9">
    <source>
        <dbReference type="Proteomes" id="UP000422744"/>
    </source>
</evidence>
<dbReference type="NCBIfam" id="TIGR00091">
    <property type="entry name" value="tRNA (guanosine(46)-N7)-methyltransferase TrmB"/>
    <property type="match status" value="1"/>
</dbReference>
<dbReference type="RefSeq" id="WP_012673367.1">
    <property type="nucleotide sequence ID" value="NZ_AP028948.1"/>
</dbReference>
<sequence>MLFKNSKWIRSFSRRSRLKPDVDEILEKYSIQNSKESIEKIVNSQKRIWVEIGFGNGENMLYQVLNEPDLLFIGCEPYLKGVSRLLTNIEIQNIKNILMWTEDARELIANFPDNSVERFFILFPDPWPKRSHNKRRLINTEFLNLLAKKILITGEIFIATDHQDYAEWIASHIKQCNSLIYREDDFTSYTLTKYHRRALKDQRKVRFFKVSVINNLQTMDQ</sequence>
<accession>A0A6I6CQE7</accession>
<feature type="binding site" evidence="7">
    <location>
        <position position="129"/>
    </location>
    <ligand>
        <name>substrate</name>
    </ligand>
</feature>
<comment type="catalytic activity">
    <reaction evidence="1 7">
        <text>guanosine(46) in tRNA + S-adenosyl-L-methionine = N(7)-methylguanosine(46) in tRNA + S-adenosyl-L-homocysteine</text>
        <dbReference type="Rhea" id="RHEA:42708"/>
        <dbReference type="Rhea" id="RHEA-COMP:10188"/>
        <dbReference type="Rhea" id="RHEA-COMP:10189"/>
        <dbReference type="ChEBI" id="CHEBI:57856"/>
        <dbReference type="ChEBI" id="CHEBI:59789"/>
        <dbReference type="ChEBI" id="CHEBI:74269"/>
        <dbReference type="ChEBI" id="CHEBI:74480"/>
        <dbReference type="EC" id="2.1.1.33"/>
    </reaction>
</comment>
<evidence type="ECO:0000313" key="8">
    <source>
        <dbReference type="EMBL" id="QGT16858.1"/>
    </source>
</evidence>
<evidence type="ECO:0000256" key="6">
    <source>
        <dbReference type="ARBA" id="ARBA00022694"/>
    </source>
</evidence>
<dbReference type="AlphaFoldDB" id="A0A6I6CQE7"/>
<comment type="function">
    <text evidence="2 7">Catalyzes the formation of N(7)-methylguanine at position 46 (m7G46) in tRNA.</text>
</comment>
<dbReference type="EC" id="2.1.1.33" evidence="7"/>
<keyword evidence="5 7" id="KW-0949">S-adenosyl-L-methionine</keyword>
<evidence type="ECO:0000256" key="7">
    <source>
        <dbReference type="HAMAP-Rule" id="MF_01057"/>
    </source>
</evidence>
<protein>
    <recommendedName>
        <fullName evidence="7">tRNA (guanine-N(7)-)-methyltransferase</fullName>
        <ecNumber evidence="7">2.1.1.33</ecNumber>
    </recommendedName>
    <alternativeName>
        <fullName evidence="7">tRNA (guanine(46)-N(7))-methyltransferase</fullName>
    </alternativeName>
    <alternativeName>
        <fullName evidence="7">tRNA(m7G46)-methyltransferase</fullName>
    </alternativeName>
</protein>
<comment type="similarity">
    <text evidence="7">Belongs to the class I-like SAM-binding methyltransferase superfamily. TrmB family.</text>
</comment>
<dbReference type="SUPFAM" id="SSF53335">
    <property type="entry name" value="S-adenosyl-L-methionine-dependent methyltransferases"/>
    <property type="match status" value="1"/>
</dbReference>
<dbReference type="Pfam" id="PF02390">
    <property type="entry name" value="Methyltransf_4"/>
    <property type="match status" value="1"/>
</dbReference>
<evidence type="ECO:0000256" key="4">
    <source>
        <dbReference type="ARBA" id="ARBA00022679"/>
    </source>
</evidence>
<feature type="binding site" evidence="7">
    <location>
        <position position="51"/>
    </location>
    <ligand>
        <name>S-adenosyl-L-methionine</name>
        <dbReference type="ChEBI" id="CHEBI:59789"/>
    </ligand>
</feature>
<comment type="pathway">
    <text evidence="7">tRNA modification; N(7)-methylguanine-tRNA biosynthesis.</text>
</comment>
<evidence type="ECO:0000256" key="3">
    <source>
        <dbReference type="ARBA" id="ARBA00022603"/>
    </source>
</evidence>
<dbReference type="EMBL" id="CP037426">
    <property type="protein sequence ID" value="QGT16858.1"/>
    <property type="molecule type" value="Genomic_DNA"/>
</dbReference>
<dbReference type="Proteomes" id="UP000422744">
    <property type="component" value="Chromosome"/>
</dbReference>
<gene>
    <name evidence="7 8" type="primary">trmB</name>
    <name evidence="8" type="ORF">E0495_06905</name>
</gene>
<feature type="binding site" evidence="7">
    <location>
        <position position="76"/>
    </location>
    <ligand>
        <name>S-adenosyl-L-methionine</name>
        <dbReference type="ChEBI" id="CHEBI:59789"/>
    </ligand>
</feature>
<dbReference type="PANTHER" id="PTHR23417">
    <property type="entry name" value="3-DEOXY-D-MANNO-OCTULOSONIC-ACID TRANSFERASE/TRNA GUANINE-N 7 - -METHYLTRANSFERASE"/>
    <property type="match status" value="1"/>
</dbReference>
<dbReference type="GO" id="GO:0008176">
    <property type="term" value="F:tRNA (guanine(46)-N7)-methyltransferase activity"/>
    <property type="evidence" value="ECO:0007669"/>
    <property type="project" value="UniProtKB-UniRule"/>
</dbReference>
<name>A0A6I6CQE7_WOLPI</name>
<proteinExistence type="inferred from homology"/>
<keyword evidence="3 7" id="KW-0489">Methyltransferase</keyword>
<dbReference type="Gene3D" id="3.40.50.150">
    <property type="entry name" value="Vaccinia Virus protein VP39"/>
    <property type="match status" value="1"/>
</dbReference>
<dbReference type="InterPro" id="IPR003358">
    <property type="entry name" value="tRNA_(Gua-N-7)_MeTrfase_Trmb"/>
</dbReference>
<dbReference type="GO" id="GO:0043527">
    <property type="term" value="C:tRNA methyltransferase complex"/>
    <property type="evidence" value="ECO:0007669"/>
    <property type="project" value="TreeGrafter"/>
</dbReference>
<feature type="binding site" evidence="7">
    <location>
        <position position="103"/>
    </location>
    <ligand>
        <name>S-adenosyl-L-methionine</name>
        <dbReference type="ChEBI" id="CHEBI:59789"/>
    </ligand>
</feature>
<feature type="binding site" evidence="7">
    <location>
        <position position="161"/>
    </location>
    <ligand>
        <name>substrate</name>
    </ligand>
</feature>
<dbReference type="PROSITE" id="PS51625">
    <property type="entry name" value="SAM_MT_TRMB"/>
    <property type="match status" value="1"/>
</dbReference>
<dbReference type="InterPro" id="IPR029063">
    <property type="entry name" value="SAM-dependent_MTases_sf"/>
</dbReference>